<evidence type="ECO:0000313" key="3">
    <source>
        <dbReference type="Proteomes" id="UP000008068"/>
    </source>
</evidence>
<dbReference type="PANTHER" id="PTHR31751:SF42">
    <property type="entry name" value="PROTEIN CBG10204"/>
    <property type="match status" value="1"/>
</dbReference>
<keyword evidence="3" id="KW-1185">Reference proteome</keyword>
<protein>
    <recommendedName>
        <fullName evidence="4">THAP-type domain-containing protein</fullName>
    </recommendedName>
</protein>
<organism evidence="3">
    <name type="scientific">Caenorhabditis brenneri</name>
    <name type="common">Nematode worm</name>
    <dbReference type="NCBI Taxonomy" id="135651"/>
    <lineage>
        <taxon>Eukaryota</taxon>
        <taxon>Metazoa</taxon>
        <taxon>Ecdysozoa</taxon>
        <taxon>Nematoda</taxon>
        <taxon>Chromadorea</taxon>
        <taxon>Rhabditida</taxon>
        <taxon>Rhabditina</taxon>
        <taxon>Rhabditomorpha</taxon>
        <taxon>Rhabditoidea</taxon>
        <taxon>Rhabditidae</taxon>
        <taxon>Peloderinae</taxon>
        <taxon>Caenorhabditis</taxon>
    </lineage>
</organism>
<evidence type="ECO:0000313" key="2">
    <source>
        <dbReference type="EMBL" id="EGT49359.1"/>
    </source>
</evidence>
<dbReference type="OrthoDB" id="5876583at2759"/>
<dbReference type="PANTHER" id="PTHR31751">
    <property type="entry name" value="SI:CH211-108C17.2-RELATED-RELATED"/>
    <property type="match status" value="1"/>
</dbReference>
<dbReference type="AlphaFoldDB" id="G0PAN1"/>
<feature type="region of interest" description="Disordered" evidence="1">
    <location>
        <begin position="67"/>
        <end position="101"/>
    </location>
</feature>
<evidence type="ECO:0000256" key="1">
    <source>
        <dbReference type="SAM" id="MobiDB-lite"/>
    </source>
</evidence>
<dbReference type="HOGENOM" id="CLU_033474_0_0_1"/>
<sequence length="549" mass="63239">MSTFKIDDPRKCCLCGITSPRKEMRWVTTNISERKEWVKRLGTTFQQNADKLSKPYLCKSHFPPEKGKKVLPYQEGVAPPRSSKSGTNVFKKDESSDSSDDYFDEDVSHFSCAPSHFVFQSEYDEDDENVEKLPSDSSFNFSHKRVICDWDSIFPHISKCYTCIRNDSLSDVVTTIQVQGSAVSGHPLHIAGDGQYDTRGFCALICRFTIMCVSTGLILDFEVMRKERGKSSVLLEKAGHQTSLSRLLANLKNEANPGTKLVASFTSDRCNNMSAVMKNFPDITHLFDNWHYVRSIRKDVTEKCTRNYFEPMLPWVRPLFAHIRTSIAVANGDGVLAWEMINGFFNHVVGVHEQFEPTQLCSFTKYKQCGHSPILAEDPRTLDSVTHKRALDAVKNILNKGNRREELLSVCPNFSTHSVESYHSVATKYTSKNKFYDKPGYEFRTKLSVLHWNNLKMDEENGLRPVVREVRMWCKTKKAYITKKRKAPPCHKWRKDLMELLYSTPEDDEYSMDLESDSDVEDPENIYAEDIDEEEVRIRAEVERMLYEF</sequence>
<accession>G0PAN1</accession>
<evidence type="ECO:0008006" key="4">
    <source>
        <dbReference type="Google" id="ProtNLM"/>
    </source>
</evidence>
<gene>
    <name evidence="2" type="ORF">CAEBREN_10945</name>
</gene>
<proteinExistence type="predicted"/>
<name>G0PAN1_CAEBE</name>
<dbReference type="OMA" id="RENEYHC"/>
<dbReference type="Proteomes" id="UP000008068">
    <property type="component" value="Unassembled WGS sequence"/>
</dbReference>
<dbReference type="EMBL" id="GL380184">
    <property type="protein sequence ID" value="EGT49359.1"/>
    <property type="molecule type" value="Genomic_DNA"/>
</dbReference>
<reference evidence="3" key="1">
    <citation type="submission" date="2011-07" db="EMBL/GenBank/DDBJ databases">
        <authorList>
            <consortium name="Caenorhabditis brenneri Sequencing and Analysis Consortium"/>
            <person name="Wilson R.K."/>
        </authorList>
    </citation>
    <scope>NUCLEOTIDE SEQUENCE [LARGE SCALE GENOMIC DNA]</scope>
    <source>
        <strain evidence="3">PB2801</strain>
    </source>
</reference>
<dbReference type="InParanoid" id="G0PAN1"/>